<comment type="subunit">
    <text evidence="3">Homotetramer.</text>
</comment>
<evidence type="ECO:0000256" key="3">
    <source>
        <dbReference type="HAMAP-Rule" id="MF_01989"/>
    </source>
</evidence>
<dbReference type="EC" id="3.5.2.-" evidence="3"/>
<comment type="similarity">
    <text evidence="1 3">Belongs to the cyclic amide hydrolase (CyAH) family.</text>
</comment>
<feature type="binding site" evidence="3">
    <location>
        <begin position="349"/>
        <end position="350"/>
    </location>
    <ligand>
        <name>substrate</name>
    </ligand>
</feature>
<dbReference type="InterPro" id="IPR043007">
    <property type="entry name" value="AtzD/Barbiturase_RUC"/>
</dbReference>
<dbReference type="NCBIfam" id="TIGR02714">
    <property type="entry name" value="amido_AtzD_TrzD"/>
    <property type="match status" value="1"/>
</dbReference>
<dbReference type="InterPro" id="IPR014086">
    <property type="entry name" value="AtzD/Barbiturase"/>
</dbReference>
<comment type="caution">
    <text evidence="4">The sequence shown here is derived from an EMBL/GenBank/DDBJ whole genome shotgun (WGS) entry which is preliminary data.</text>
</comment>
<feature type="active site" evidence="3">
    <location>
        <position position="162"/>
    </location>
</feature>
<accession>A0ABP9SNK7</accession>
<dbReference type="Gene3D" id="3.30.1330.160">
    <property type="entry name" value="Cyanuric acid hydrolase/Barbituras, RU C"/>
    <property type="match status" value="1"/>
</dbReference>
<feature type="binding site" evidence="3">
    <location>
        <position position="51"/>
    </location>
    <ligand>
        <name>substrate</name>
    </ligand>
</feature>
<feature type="binding site" evidence="3">
    <location>
        <begin position="236"/>
        <end position="237"/>
    </location>
    <ligand>
        <name>substrate</name>
    </ligand>
</feature>
<evidence type="ECO:0000313" key="5">
    <source>
        <dbReference type="Proteomes" id="UP001500200"/>
    </source>
</evidence>
<dbReference type="HAMAP" id="MF_01989">
    <property type="entry name" value="Cyc_amidohydrol"/>
    <property type="match status" value="1"/>
</dbReference>
<feature type="active site" description="Nucleophile" evidence="3">
    <location>
        <position position="236"/>
    </location>
</feature>
<keyword evidence="5" id="KW-1185">Reference proteome</keyword>
<feature type="region of interest" description="RU A" evidence="3">
    <location>
        <begin position="1"/>
        <end position="102"/>
    </location>
</feature>
<reference evidence="5" key="1">
    <citation type="journal article" date="2019" name="Int. J. Syst. Evol. Microbiol.">
        <title>The Global Catalogue of Microorganisms (GCM) 10K type strain sequencing project: providing services to taxonomists for standard genome sequencing and annotation.</title>
        <authorList>
            <consortium name="The Broad Institute Genomics Platform"/>
            <consortium name="The Broad Institute Genome Sequencing Center for Infectious Disease"/>
            <person name="Wu L."/>
            <person name="Ma J."/>
        </authorList>
    </citation>
    <scope>NUCLEOTIDE SEQUENCE [LARGE SCALE GENOMIC DNA]</scope>
    <source>
        <strain evidence="5">JCM 18514</strain>
    </source>
</reference>
<name>A0ABP9SNK7_9MICC</name>
<evidence type="ECO:0000313" key="4">
    <source>
        <dbReference type="EMBL" id="GAA5197893.1"/>
    </source>
</evidence>
<feature type="binding site" evidence="3">
    <location>
        <begin position="82"/>
        <end position="83"/>
    </location>
    <ligand>
        <name>substrate</name>
    </ligand>
</feature>
<evidence type="ECO:0000256" key="2">
    <source>
        <dbReference type="ARBA" id="ARBA00022801"/>
    </source>
</evidence>
<protein>
    <recommendedName>
        <fullName evidence="3">Cyclic amide hydrolase</fullName>
        <shortName evidence="3">CyAH</shortName>
        <ecNumber evidence="3">3.5.2.-</ecNumber>
    </recommendedName>
    <alternativeName>
        <fullName evidence="3">Ring-opening amidohydrolase</fullName>
    </alternativeName>
</protein>
<dbReference type="Pfam" id="PF09663">
    <property type="entry name" value="Amido_AtzD_TrzD"/>
    <property type="match status" value="1"/>
</dbReference>
<dbReference type="InterPro" id="IPR043006">
    <property type="entry name" value="AtzD/Barbiturase_RUB"/>
</dbReference>
<organism evidence="4 5">
    <name type="scientific">Arthrobacter gyeryongensis</name>
    <dbReference type="NCBI Taxonomy" id="1650592"/>
    <lineage>
        <taxon>Bacteria</taxon>
        <taxon>Bacillati</taxon>
        <taxon>Actinomycetota</taxon>
        <taxon>Actinomycetes</taxon>
        <taxon>Micrococcales</taxon>
        <taxon>Micrococcaceae</taxon>
        <taxon>Arthrobacter</taxon>
    </lineage>
</organism>
<feature type="binding site" evidence="3">
    <location>
        <position position="198"/>
    </location>
    <ligand>
        <name>substrate</name>
    </ligand>
</feature>
<evidence type="ECO:0000256" key="1">
    <source>
        <dbReference type="ARBA" id="ARBA00010947"/>
    </source>
</evidence>
<dbReference type="RefSeq" id="WP_345450917.1">
    <property type="nucleotide sequence ID" value="NZ_BAABKK010000024.1"/>
</dbReference>
<keyword evidence="2 3" id="KW-0378">Hydrolase</keyword>
<dbReference type="EMBL" id="BAABKK010000024">
    <property type="protein sequence ID" value="GAA5197893.1"/>
    <property type="molecule type" value="Genomic_DNA"/>
</dbReference>
<proteinExistence type="inferred from homology"/>
<comment type="caution">
    <text evidence="3">Lacks conserved residue(s) required for the propagation of feature annotation.</text>
</comment>
<dbReference type="Gene3D" id="3.30.1330.180">
    <property type="entry name" value="Cyanuric acid hydrolase/Barbiturase, RU B"/>
    <property type="match status" value="1"/>
</dbReference>
<dbReference type="InterPro" id="IPR043008">
    <property type="entry name" value="AtzD/Barbiturase_RUA"/>
</dbReference>
<feature type="binding site" evidence="3">
    <location>
        <position position="330"/>
    </location>
    <ligand>
        <name>substrate</name>
    </ligand>
</feature>
<dbReference type="Gene3D" id="3.30.1330.170">
    <property type="entry name" value="Cyanuric acid hydrolase/Barbiturase, RU A"/>
    <property type="match status" value="1"/>
</dbReference>
<comment type="function">
    <text evidence="3">Cyclic amide hydrolase of unknown substrate specificity. Catalyzes the hydrolytic ring-opening of a cyclic amide. Does not act on cyanuric acid nor barbituric acid.</text>
</comment>
<comment type="domain">
    <text evidence="3">The monomer structure is formed from three repeating units (RUs) that share the same structure as one another. The monomer and the active site possess nearly threefold rotational symmetry, to the extent that the active site possesses three potential Ser-Lys catalytic dyads, but one of the 3 active site surfaces varies in composition suggesting it is involved in confering substrate specificity.</text>
</comment>
<sequence length="374" mass="38731">MRTDVHVCQMRTPGDVSEIAKLFDAGTIDPADVVAVVGKSEGTGLGRDVGRETADLAIRTLLAQRTGCSPAEIADRVCIVLSGGSPGVITPHVALFTRTADPAPEPHNGSPRLVVGLSHSEEILPEEVGRMGQISKVRSAVSAAMRDAGLTDPSDVHLVLVKAPSLTAESIADANSRGHETVTRDVSIGAEGAICYSNDGSALGVALALGEADDDQVHDSMVRRDWSVFSDVAMTSSGGEKTHAEVLLLGNSTGSSSPLRIGHRSMRTIIDASAVSGALESAGIGPGCDVSETSKAVVYALAKMIMPETAELDGRRITMLDDQVGYHVAKAMGGFLLASLTGHTTVFVSGGERNSHQGPPNGNPLAIIVKATEE</sequence>
<feature type="region of interest" description="RU C" evidence="3">
    <location>
        <begin position="259"/>
        <end position="374"/>
    </location>
</feature>
<gene>
    <name evidence="4" type="ORF">GCM10023346_33770</name>
</gene>
<dbReference type="Proteomes" id="UP001500200">
    <property type="component" value="Unassembled WGS sequence"/>
</dbReference>